<feature type="region of interest" description="Disordered" evidence="1">
    <location>
        <begin position="41"/>
        <end position="67"/>
    </location>
</feature>
<dbReference type="AlphaFoldDB" id="A0AAV5D463"/>
<sequence length="190" mass="20472">MAEAVQIIAKSMPPPQVPMAKPTFLWPPEGELQLLMEDADDDDLVGGTGYDDSEWSHREESRNHGGGFVISIGSLEITVGRSLMACPDKTAVEENLPSTTVGATTSEGDSEADFARSLEDNLIVAPEGLGHDHGRDPLKDVEDDEEEDDGDEEEDEEEGDEEEGGDKDFAPRGVGRVATDTQGQSSSRRV</sequence>
<evidence type="ECO:0000256" key="1">
    <source>
        <dbReference type="SAM" id="MobiDB-lite"/>
    </source>
</evidence>
<dbReference type="Proteomes" id="UP001054889">
    <property type="component" value="Unassembled WGS sequence"/>
</dbReference>
<protein>
    <submittedName>
        <fullName evidence="2">Uncharacterized protein</fullName>
    </submittedName>
</protein>
<feature type="compositionally biased region" description="Basic and acidic residues" evidence="1">
    <location>
        <begin position="129"/>
        <end position="140"/>
    </location>
</feature>
<feature type="region of interest" description="Disordered" evidence="1">
    <location>
        <begin position="121"/>
        <end position="190"/>
    </location>
</feature>
<keyword evidence="3" id="KW-1185">Reference proteome</keyword>
<evidence type="ECO:0000313" key="2">
    <source>
        <dbReference type="EMBL" id="GJN04883.1"/>
    </source>
</evidence>
<organism evidence="2 3">
    <name type="scientific">Eleusine coracana subsp. coracana</name>
    <dbReference type="NCBI Taxonomy" id="191504"/>
    <lineage>
        <taxon>Eukaryota</taxon>
        <taxon>Viridiplantae</taxon>
        <taxon>Streptophyta</taxon>
        <taxon>Embryophyta</taxon>
        <taxon>Tracheophyta</taxon>
        <taxon>Spermatophyta</taxon>
        <taxon>Magnoliopsida</taxon>
        <taxon>Liliopsida</taxon>
        <taxon>Poales</taxon>
        <taxon>Poaceae</taxon>
        <taxon>PACMAD clade</taxon>
        <taxon>Chloridoideae</taxon>
        <taxon>Cynodonteae</taxon>
        <taxon>Eleusininae</taxon>
        <taxon>Eleusine</taxon>
    </lineage>
</organism>
<gene>
    <name evidence="2" type="primary">ga22463</name>
    <name evidence="2" type="ORF">PR202_ga22463</name>
</gene>
<reference evidence="2" key="1">
    <citation type="journal article" date="2018" name="DNA Res.">
        <title>Multiple hybrid de novo genome assembly of finger millet, an orphan allotetraploid crop.</title>
        <authorList>
            <person name="Hatakeyama M."/>
            <person name="Aluri S."/>
            <person name="Balachadran M.T."/>
            <person name="Sivarajan S.R."/>
            <person name="Patrignani A."/>
            <person name="Gruter S."/>
            <person name="Poveda L."/>
            <person name="Shimizu-Inatsugi R."/>
            <person name="Baeten J."/>
            <person name="Francoijs K.J."/>
            <person name="Nataraja K.N."/>
            <person name="Reddy Y.A.N."/>
            <person name="Phadnis S."/>
            <person name="Ravikumar R.L."/>
            <person name="Schlapbach R."/>
            <person name="Sreeman S.M."/>
            <person name="Shimizu K.K."/>
        </authorList>
    </citation>
    <scope>NUCLEOTIDE SEQUENCE</scope>
</reference>
<feature type="compositionally biased region" description="Basic and acidic residues" evidence="1">
    <location>
        <begin position="54"/>
        <end position="63"/>
    </location>
</feature>
<dbReference type="EMBL" id="BQKI01000011">
    <property type="protein sequence ID" value="GJN04883.1"/>
    <property type="molecule type" value="Genomic_DNA"/>
</dbReference>
<feature type="compositionally biased region" description="Polar residues" evidence="1">
    <location>
        <begin position="179"/>
        <end position="190"/>
    </location>
</feature>
<reference evidence="2" key="2">
    <citation type="submission" date="2021-12" db="EMBL/GenBank/DDBJ databases">
        <title>Resequencing data analysis of finger millet.</title>
        <authorList>
            <person name="Hatakeyama M."/>
            <person name="Aluri S."/>
            <person name="Balachadran M.T."/>
            <person name="Sivarajan S.R."/>
            <person name="Poveda L."/>
            <person name="Shimizu-Inatsugi R."/>
            <person name="Schlapbach R."/>
            <person name="Sreeman S.M."/>
            <person name="Shimizu K.K."/>
        </authorList>
    </citation>
    <scope>NUCLEOTIDE SEQUENCE</scope>
</reference>
<proteinExistence type="predicted"/>
<evidence type="ECO:0000313" key="3">
    <source>
        <dbReference type="Proteomes" id="UP001054889"/>
    </source>
</evidence>
<accession>A0AAV5D463</accession>
<comment type="caution">
    <text evidence="2">The sequence shown here is derived from an EMBL/GenBank/DDBJ whole genome shotgun (WGS) entry which is preliminary data.</text>
</comment>
<feature type="compositionally biased region" description="Acidic residues" evidence="1">
    <location>
        <begin position="141"/>
        <end position="165"/>
    </location>
</feature>
<name>A0AAV5D463_ELECO</name>